<organism evidence="1 2">
    <name type="scientific">Smallanthus sonchifolius</name>
    <dbReference type="NCBI Taxonomy" id="185202"/>
    <lineage>
        <taxon>Eukaryota</taxon>
        <taxon>Viridiplantae</taxon>
        <taxon>Streptophyta</taxon>
        <taxon>Embryophyta</taxon>
        <taxon>Tracheophyta</taxon>
        <taxon>Spermatophyta</taxon>
        <taxon>Magnoliopsida</taxon>
        <taxon>eudicotyledons</taxon>
        <taxon>Gunneridae</taxon>
        <taxon>Pentapetalae</taxon>
        <taxon>asterids</taxon>
        <taxon>campanulids</taxon>
        <taxon>Asterales</taxon>
        <taxon>Asteraceae</taxon>
        <taxon>Asteroideae</taxon>
        <taxon>Heliantheae alliance</taxon>
        <taxon>Millerieae</taxon>
        <taxon>Smallanthus</taxon>
    </lineage>
</organism>
<accession>A0ACB9C8W0</accession>
<proteinExistence type="predicted"/>
<reference evidence="1 2" key="2">
    <citation type="journal article" date="2022" name="Mol. Ecol. Resour.">
        <title>The genomes of chicory, endive, great burdock and yacon provide insights into Asteraceae paleo-polyploidization history and plant inulin production.</title>
        <authorList>
            <person name="Fan W."/>
            <person name="Wang S."/>
            <person name="Wang H."/>
            <person name="Wang A."/>
            <person name="Jiang F."/>
            <person name="Liu H."/>
            <person name="Zhao H."/>
            <person name="Xu D."/>
            <person name="Zhang Y."/>
        </authorList>
    </citation>
    <scope>NUCLEOTIDE SEQUENCE [LARGE SCALE GENOMIC DNA]</scope>
    <source>
        <strain evidence="2">cv. Yunnan</strain>
        <tissue evidence="1">Leaves</tissue>
    </source>
</reference>
<dbReference type="EMBL" id="CM042038">
    <property type="protein sequence ID" value="KAI3730727.1"/>
    <property type="molecule type" value="Genomic_DNA"/>
</dbReference>
<evidence type="ECO:0000313" key="1">
    <source>
        <dbReference type="EMBL" id="KAI3730727.1"/>
    </source>
</evidence>
<reference evidence="2" key="1">
    <citation type="journal article" date="2022" name="Mol. Ecol. Resour.">
        <title>The genomes of chicory, endive, great burdock and yacon provide insights into Asteraceae palaeo-polyploidization history and plant inulin production.</title>
        <authorList>
            <person name="Fan W."/>
            <person name="Wang S."/>
            <person name="Wang H."/>
            <person name="Wang A."/>
            <person name="Jiang F."/>
            <person name="Liu H."/>
            <person name="Zhao H."/>
            <person name="Xu D."/>
            <person name="Zhang Y."/>
        </authorList>
    </citation>
    <scope>NUCLEOTIDE SEQUENCE [LARGE SCALE GENOMIC DNA]</scope>
    <source>
        <strain evidence="2">cv. Yunnan</strain>
    </source>
</reference>
<name>A0ACB9C8W0_9ASTR</name>
<comment type="caution">
    <text evidence="1">The sequence shown here is derived from an EMBL/GenBank/DDBJ whole genome shotgun (WGS) entry which is preliminary data.</text>
</comment>
<keyword evidence="2" id="KW-1185">Reference proteome</keyword>
<sequence length="130" mass="14302">MGDARLQGSWSAKCYQKQAQLRLLSWCLENAIDGEVARAAGWIFRGTKISKAVGVALSVRSLRYRDTEKGRQHTPIWVPKHTPGRVAAPPSRLRLKKTISRKEHVANLCGLPSGVVCQVKGVGWLAAQTN</sequence>
<dbReference type="Proteomes" id="UP001056120">
    <property type="component" value="Linkage Group LG21"/>
</dbReference>
<protein>
    <submittedName>
        <fullName evidence="1">Uncharacterized protein</fullName>
    </submittedName>
</protein>
<gene>
    <name evidence="1" type="ORF">L1987_61902</name>
</gene>
<evidence type="ECO:0000313" key="2">
    <source>
        <dbReference type="Proteomes" id="UP001056120"/>
    </source>
</evidence>